<keyword evidence="1" id="KW-0472">Membrane</keyword>
<dbReference type="RefSeq" id="WP_241055755.1">
    <property type="nucleotide sequence ID" value="NZ_JAKZBV010000001.1"/>
</dbReference>
<sequence>MDTITPLRVPRLAWATLGLVAAVVCGWAIEAIPPAQVNPTLLGAVAFLGVWIPLLAALTLCFAKQRLSETLAFLGLRFQPLDALWGLGIGCLGRAFDAFLRMVLTGSGGLVLQPTLSALASPVVQTIVLGILAPVVIAPVIEEIYFRGLIQRSLAAALEPLGRAPRWAAAVVLTSLAFALVHALLLIGTPNEAMLTGISTFIFALLAGTTAAATNRLGGSIAGHIVFNGLGVLLTWPV</sequence>
<feature type="transmembrane region" description="Helical" evidence="1">
    <location>
        <begin position="167"/>
        <end position="187"/>
    </location>
</feature>
<evidence type="ECO:0000313" key="4">
    <source>
        <dbReference type="Proteomes" id="UP001202922"/>
    </source>
</evidence>
<organism evidence="3 4">
    <name type="scientific">Sinomonas terrae</name>
    <dbReference type="NCBI Taxonomy" id="2908838"/>
    <lineage>
        <taxon>Bacteria</taxon>
        <taxon>Bacillati</taxon>
        <taxon>Actinomycetota</taxon>
        <taxon>Actinomycetes</taxon>
        <taxon>Micrococcales</taxon>
        <taxon>Micrococcaceae</taxon>
        <taxon>Sinomonas</taxon>
    </lineage>
</organism>
<dbReference type="GO" id="GO:0008237">
    <property type="term" value="F:metallopeptidase activity"/>
    <property type="evidence" value="ECO:0007669"/>
    <property type="project" value="UniProtKB-KW"/>
</dbReference>
<protein>
    <submittedName>
        <fullName evidence="3">CPBP family intramembrane metalloprotease</fullName>
    </submittedName>
</protein>
<keyword evidence="4" id="KW-1185">Reference proteome</keyword>
<evidence type="ECO:0000256" key="1">
    <source>
        <dbReference type="SAM" id="Phobius"/>
    </source>
</evidence>
<keyword evidence="3" id="KW-0482">Metalloprotease</keyword>
<dbReference type="InterPro" id="IPR052710">
    <property type="entry name" value="CAAX_protease"/>
</dbReference>
<dbReference type="InterPro" id="IPR003675">
    <property type="entry name" value="Rce1/LyrA-like_dom"/>
</dbReference>
<name>A0ABS9U553_9MICC</name>
<gene>
    <name evidence="3" type="ORF">L0M17_17915</name>
</gene>
<comment type="caution">
    <text evidence="3">The sequence shown here is derived from an EMBL/GenBank/DDBJ whole genome shotgun (WGS) entry which is preliminary data.</text>
</comment>
<feature type="transmembrane region" description="Helical" evidence="1">
    <location>
        <begin position="193"/>
        <end position="213"/>
    </location>
</feature>
<keyword evidence="1" id="KW-0812">Transmembrane</keyword>
<dbReference type="Pfam" id="PF02517">
    <property type="entry name" value="Rce1-like"/>
    <property type="match status" value="1"/>
</dbReference>
<dbReference type="EMBL" id="JAKZBV010000001">
    <property type="protein sequence ID" value="MCH6471819.1"/>
    <property type="molecule type" value="Genomic_DNA"/>
</dbReference>
<dbReference type="Proteomes" id="UP001202922">
    <property type="component" value="Unassembled WGS sequence"/>
</dbReference>
<keyword evidence="3" id="KW-0645">Protease</keyword>
<feature type="transmembrane region" description="Helical" evidence="1">
    <location>
        <begin position="41"/>
        <end position="63"/>
    </location>
</feature>
<dbReference type="PANTHER" id="PTHR36435">
    <property type="entry name" value="SLR1288 PROTEIN"/>
    <property type="match status" value="1"/>
</dbReference>
<proteinExistence type="predicted"/>
<feature type="transmembrane region" description="Helical" evidence="1">
    <location>
        <begin position="12"/>
        <end position="29"/>
    </location>
</feature>
<evidence type="ECO:0000313" key="3">
    <source>
        <dbReference type="EMBL" id="MCH6471819.1"/>
    </source>
</evidence>
<keyword evidence="1" id="KW-1133">Transmembrane helix</keyword>
<dbReference type="PANTHER" id="PTHR36435:SF1">
    <property type="entry name" value="CAAX AMINO TERMINAL PROTEASE FAMILY PROTEIN"/>
    <property type="match status" value="1"/>
</dbReference>
<feature type="transmembrane region" description="Helical" evidence="1">
    <location>
        <begin position="84"/>
        <end position="104"/>
    </location>
</feature>
<keyword evidence="3" id="KW-0378">Hydrolase</keyword>
<evidence type="ECO:0000259" key="2">
    <source>
        <dbReference type="Pfam" id="PF02517"/>
    </source>
</evidence>
<reference evidence="3 4" key="1">
    <citation type="submission" date="2022-03" db="EMBL/GenBank/DDBJ databases">
        <title>Sinomonas sp. isolated from a soil.</title>
        <authorList>
            <person name="Han J."/>
            <person name="Kim D.-U."/>
        </authorList>
    </citation>
    <scope>NUCLEOTIDE SEQUENCE [LARGE SCALE GENOMIC DNA]</scope>
    <source>
        <strain evidence="3 4">5-5</strain>
    </source>
</reference>
<feature type="transmembrane region" description="Helical" evidence="1">
    <location>
        <begin position="124"/>
        <end position="146"/>
    </location>
</feature>
<accession>A0ABS9U553</accession>
<feature type="domain" description="CAAX prenyl protease 2/Lysostaphin resistance protein A-like" evidence="2">
    <location>
        <begin position="127"/>
        <end position="229"/>
    </location>
</feature>